<dbReference type="PANTHER" id="PTHR30419">
    <property type="entry name" value="HTH-TYPE TRANSCRIPTIONAL REGULATOR YBHD"/>
    <property type="match status" value="1"/>
</dbReference>
<dbReference type="EMBL" id="DSMG01000003">
    <property type="protein sequence ID" value="HDX29905.1"/>
    <property type="molecule type" value="Genomic_DNA"/>
</dbReference>
<dbReference type="AlphaFoldDB" id="A0A7C1JMF5"/>
<dbReference type="NCBIfam" id="NF008416">
    <property type="entry name" value="PRK11242.1"/>
    <property type="match status" value="1"/>
</dbReference>
<feature type="domain" description="HTH lysR-type" evidence="5">
    <location>
        <begin position="4"/>
        <end position="61"/>
    </location>
</feature>
<dbReference type="InterPro" id="IPR000847">
    <property type="entry name" value="LysR_HTH_N"/>
</dbReference>
<reference evidence="6" key="1">
    <citation type="journal article" date="2020" name="mSystems">
        <title>Genome- and Community-Level Interaction Insights into Carbon Utilization and Element Cycling Functions of Hydrothermarchaeota in Hydrothermal Sediment.</title>
        <authorList>
            <person name="Zhou Z."/>
            <person name="Liu Y."/>
            <person name="Xu W."/>
            <person name="Pan J."/>
            <person name="Luo Z.H."/>
            <person name="Li M."/>
        </authorList>
    </citation>
    <scope>NUCLEOTIDE SEQUENCE [LARGE SCALE GENOMIC DNA]</scope>
    <source>
        <strain evidence="6">SpSt-289</strain>
    </source>
</reference>
<evidence type="ECO:0000259" key="5">
    <source>
        <dbReference type="PROSITE" id="PS50931"/>
    </source>
</evidence>
<name>A0A7C1JMF5_9CHLR</name>
<proteinExistence type="inferred from homology"/>
<protein>
    <submittedName>
        <fullName evidence="6">Transcriptional regulator CynR</fullName>
    </submittedName>
</protein>
<dbReference type="InterPro" id="IPR005119">
    <property type="entry name" value="LysR_subst-bd"/>
</dbReference>
<evidence type="ECO:0000313" key="6">
    <source>
        <dbReference type="EMBL" id="HDX29905.1"/>
    </source>
</evidence>
<organism evidence="6">
    <name type="scientific">Caldilinea aerophila</name>
    <dbReference type="NCBI Taxonomy" id="133453"/>
    <lineage>
        <taxon>Bacteria</taxon>
        <taxon>Bacillati</taxon>
        <taxon>Chloroflexota</taxon>
        <taxon>Caldilineae</taxon>
        <taxon>Caldilineales</taxon>
        <taxon>Caldilineaceae</taxon>
        <taxon>Caldilinea</taxon>
    </lineage>
</organism>
<keyword evidence="2" id="KW-0805">Transcription regulation</keyword>
<evidence type="ECO:0000256" key="3">
    <source>
        <dbReference type="ARBA" id="ARBA00023125"/>
    </source>
</evidence>
<comment type="similarity">
    <text evidence="1">Belongs to the LysR transcriptional regulatory family.</text>
</comment>
<evidence type="ECO:0000256" key="1">
    <source>
        <dbReference type="ARBA" id="ARBA00009437"/>
    </source>
</evidence>
<dbReference type="GO" id="GO:0003700">
    <property type="term" value="F:DNA-binding transcription factor activity"/>
    <property type="evidence" value="ECO:0007669"/>
    <property type="project" value="InterPro"/>
</dbReference>
<dbReference type="SUPFAM" id="SSF53850">
    <property type="entry name" value="Periplasmic binding protein-like II"/>
    <property type="match status" value="1"/>
</dbReference>
<dbReference type="Gene3D" id="1.10.10.10">
    <property type="entry name" value="Winged helix-like DNA-binding domain superfamily/Winged helix DNA-binding domain"/>
    <property type="match status" value="1"/>
</dbReference>
<comment type="caution">
    <text evidence="6">The sequence shown here is derived from an EMBL/GenBank/DDBJ whole genome shotgun (WGS) entry which is preliminary data.</text>
</comment>
<dbReference type="InterPro" id="IPR036388">
    <property type="entry name" value="WH-like_DNA-bd_sf"/>
</dbReference>
<dbReference type="SUPFAM" id="SSF46785">
    <property type="entry name" value="Winged helix' DNA-binding domain"/>
    <property type="match status" value="1"/>
</dbReference>
<dbReference type="InterPro" id="IPR036390">
    <property type="entry name" value="WH_DNA-bd_sf"/>
</dbReference>
<gene>
    <name evidence="6" type="primary">cynR</name>
    <name evidence="6" type="ORF">ENQ20_00245</name>
</gene>
<dbReference type="GO" id="GO:0005829">
    <property type="term" value="C:cytosol"/>
    <property type="evidence" value="ECO:0007669"/>
    <property type="project" value="TreeGrafter"/>
</dbReference>
<dbReference type="PROSITE" id="PS50931">
    <property type="entry name" value="HTH_LYSR"/>
    <property type="match status" value="1"/>
</dbReference>
<dbReference type="InterPro" id="IPR050950">
    <property type="entry name" value="HTH-type_LysR_regulators"/>
</dbReference>
<keyword evidence="3" id="KW-0238">DNA-binding</keyword>
<sequence>MVSPELRQLRYLLAVAEAENFTRAAEKMFVSQPALSQQIQQLEELLGATLLDRQGRSVRLTAEGEVVVRAARRIFAQLEQMETELQELSGLRRGALALGVVQTVNAYLMPTVVADFACRYPGIHLRVEECAQEQIEEGLACGRYQVGIGFQPTSREVEMEPLFTEALALIAPRHHPLTIHRTIPLSEAARWPMALLTESLCTRRLLNDCMAQVGARPHVVAEFNTIAAVLAAVQRLGLATVLPRPVLDAVGEGELCSVALQEPTPQRMVGLLYRSKGYRCRATLAFAEAVRKATEREDFAIIPL</sequence>
<dbReference type="Pfam" id="PF03466">
    <property type="entry name" value="LysR_substrate"/>
    <property type="match status" value="1"/>
</dbReference>
<dbReference type="FunFam" id="1.10.10.10:FF:000001">
    <property type="entry name" value="LysR family transcriptional regulator"/>
    <property type="match status" value="1"/>
</dbReference>
<dbReference type="Gene3D" id="3.40.190.290">
    <property type="match status" value="1"/>
</dbReference>
<dbReference type="Pfam" id="PF00126">
    <property type="entry name" value="HTH_1"/>
    <property type="match status" value="1"/>
</dbReference>
<accession>A0A7C1JMF5</accession>
<evidence type="ECO:0000256" key="4">
    <source>
        <dbReference type="ARBA" id="ARBA00023163"/>
    </source>
</evidence>
<dbReference type="GO" id="GO:0003677">
    <property type="term" value="F:DNA binding"/>
    <property type="evidence" value="ECO:0007669"/>
    <property type="project" value="UniProtKB-KW"/>
</dbReference>
<dbReference type="PANTHER" id="PTHR30419:SF8">
    <property type="entry name" value="NITROGEN ASSIMILATION TRANSCRIPTIONAL ACTIVATOR-RELATED"/>
    <property type="match status" value="1"/>
</dbReference>
<evidence type="ECO:0000256" key="2">
    <source>
        <dbReference type="ARBA" id="ARBA00023015"/>
    </source>
</evidence>
<dbReference type="PRINTS" id="PR00039">
    <property type="entry name" value="HTHLYSR"/>
</dbReference>
<keyword evidence="4" id="KW-0804">Transcription</keyword>